<dbReference type="eggNOG" id="COG1040">
    <property type="taxonomic scope" value="Bacteria"/>
</dbReference>
<dbReference type="AlphaFoldDB" id="R7WJB7"/>
<protein>
    <recommendedName>
        <fullName evidence="3">Phosphoribosyltransferase domain-containing protein</fullName>
    </recommendedName>
</protein>
<keyword evidence="2" id="KW-1185">Reference proteome</keyword>
<dbReference type="PANTHER" id="PTHR47505:SF1">
    <property type="entry name" value="DNA UTILIZATION PROTEIN YHGH"/>
    <property type="match status" value="1"/>
</dbReference>
<evidence type="ECO:0008006" key="3">
    <source>
        <dbReference type="Google" id="ProtNLM"/>
    </source>
</evidence>
<dbReference type="InterPro" id="IPR051910">
    <property type="entry name" value="ComF/GntX_DNA_util-trans"/>
</dbReference>
<organism evidence="1 2">
    <name type="scientific">Rhodococcus rhodnii LMG 5362</name>
    <dbReference type="NCBI Taxonomy" id="1273125"/>
    <lineage>
        <taxon>Bacteria</taxon>
        <taxon>Bacillati</taxon>
        <taxon>Actinomycetota</taxon>
        <taxon>Actinomycetes</taxon>
        <taxon>Mycobacteriales</taxon>
        <taxon>Nocardiaceae</taxon>
        <taxon>Rhodococcus</taxon>
    </lineage>
</organism>
<dbReference type="Proteomes" id="UP000013525">
    <property type="component" value="Unassembled WGS sequence"/>
</dbReference>
<sequence length="228" mass="23481">MSVGRRILRGVRSLLDLALPAVCGGCGTPLPPPSGGALCRECRDVLRDVPARVSPRVDPGVPVWALGRYRGVHRGVVVAAKEHGRRDLAAPLGAALARALLDLYGWGELDPSAPVCLVPAPTRAAAARRRGGDPVTAAAVAAVGGDRVCRALRTSFAARDSVGLSPAARRANLERWVRVDRRALRSRAPGSVVLVDDVLTTGATAAVSVRRLAAAGVGVAAILVVAAV</sequence>
<dbReference type="InterPro" id="IPR029057">
    <property type="entry name" value="PRTase-like"/>
</dbReference>
<dbReference type="SUPFAM" id="SSF53271">
    <property type="entry name" value="PRTase-like"/>
    <property type="match status" value="1"/>
</dbReference>
<evidence type="ECO:0000313" key="1">
    <source>
        <dbReference type="EMBL" id="EOM75368.1"/>
    </source>
</evidence>
<comment type="caution">
    <text evidence="1">The sequence shown here is derived from an EMBL/GenBank/DDBJ whole genome shotgun (WGS) entry which is preliminary data.</text>
</comment>
<dbReference type="PATRIC" id="fig|1273125.3.peg.3008"/>
<name>R7WJB7_9NOCA</name>
<dbReference type="EMBL" id="APMY01000095">
    <property type="protein sequence ID" value="EOM75368.1"/>
    <property type="molecule type" value="Genomic_DNA"/>
</dbReference>
<evidence type="ECO:0000313" key="2">
    <source>
        <dbReference type="Proteomes" id="UP000013525"/>
    </source>
</evidence>
<dbReference type="Gene3D" id="3.40.50.2020">
    <property type="match status" value="1"/>
</dbReference>
<gene>
    <name evidence="1" type="ORF">Rrhod_3166</name>
</gene>
<proteinExistence type="predicted"/>
<accession>R7WJB7</accession>
<dbReference type="PANTHER" id="PTHR47505">
    <property type="entry name" value="DNA UTILIZATION PROTEIN YHGH"/>
    <property type="match status" value="1"/>
</dbReference>
<reference evidence="1 2" key="1">
    <citation type="journal article" date="2013" name="Genome Announc.">
        <title>Draft Genome Sequence of Rhodococcus rhodnii Strain LMG5362, a Symbiont of Rhodnius prolixus (Hemiptera, Reduviidae, Triatominae), the Principle Vector of Trypanosoma cruzi.</title>
        <authorList>
            <person name="Pachebat J.A."/>
            <person name="van Keulen G."/>
            <person name="Whitten M.M."/>
            <person name="Girdwood S."/>
            <person name="Del Sol R."/>
            <person name="Dyson P.J."/>
            <person name="Facey P.D."/>
        </authorList>
    </citation>
    <scope>NUCLEOTIDE SEQUENCE [LARGE SCALE GENOMIC DNA]</scope>
    <source>
        <strain evidence="1 2">LMG 5362</strain>
    </source>
</reference>